<proteinExistence type="predicted"/>
<dbReference type="EMBL" id="JACJID010000009">
    <property type="protein sequence ID" value="MBA8931603.1"/>
    <property type="molecule type" value="Genomic_DNA"/>
</dbReference>
<evidence type="ECO:0000313" key="2">
    <source>
        <dbReference type="EMBL" id="MBA8931603.1"/>
    </source>
</evidence>
<feature type="compositionally biased region" description="Pro residues" evidence="1">
    <location>
        <begin position="124"/>
        <end position="133"/>
    </location>
</feature>
<dbReference type="Proteomes" id="UP000517916">
    <property type="component" value="Unassembled WGS sequence"/>
</dbReference>
<feature type="compositionally biased region" description="Low complexity" evidence="1">
    <location>
        <begin position="535"/>
        <end position="552"/>
    </location>
</feature>
<feature type="compositionally biased region" description="Basic and acidic residues" evidence="1">
    <location>
        <begin position="294"/>
        <end position="330"/>
    </location>
</feature>
<keyword evidence="3" id="KW-1185">Reference proteome</keyword>
<gene>
    <name evidence="2" type="ORF">BC739_008855</name>
</gene>
<feature type="compositionally biased region" description="Basic and acidic residues" evidence="1">
    <location>
        <begin position="346"/>
        <end position="357"/>
    </location>
</feature>
<feature type="region of interest" description="Disordered" evidence="1">
    <location>
        <begin position="45"/>
        <end position="163"/>
    </location>
</feature>
<comment type="caution">
    <text evidence="2">The sequence shown here is derived from an EMBL/GenBank/DDBJ whole genome shotgun (WGS) entry which is preliminary data.</text>
</comment>
<name>A0ABR6BXG1_9PSEU</name>
<feature type="compositionally biased region" description="Basic and acidic residues" evidence="1">
    <location>
        <begin position="436"/>
        <end position="452"/>
    </location>
</feature>
<feature type="compositionally biased region" description="Basic and acidic residues" evidence="1">
    <location>
        <begin position="69"/>
        <end position="92"/>
    </location>
</feature>
<organism evidence="2 3">
    <name type="scientific">Kutzneria viridogrisea</name>
    <dbReference type="NCBI Taxonomy" id="47990"/>
    <lineage>
        <taxon>Bacteria</taxon>
        <taxon>Bacillati</taxon>
        <taxon>Actinomycetota</taxon>
        <taxon>Actinomycetes</taxon>
        <taxon>Pseudonocardiales</taxon>
        <taxon>Pseudonocardiaceae</taxon>
        <taxon>Kutzneria</taxon>
    </lineage>
</organism>
<feature type="compositionally biased region" description="Low complexity" evidence="1">
    <location>
        <begin position="261"/>
        <end position="274"/>
    </location>
</feature>
<evidence type="ECO:0000313" key="3">
    <source>
        <dbReference type="Proteomes" id="UP000517916"/>
    </source>
</evidence>
<accession>A0ABR6BXG1</accession>
<feature type="region of interest" description="Disordered" evidence="1">
    <location>
        <begin position="232"/>
        <end position="721"/>
    </location>
</feature>
<evidence type="ECO:0000256" key="1">
    <source>
        <dbReference type="SAM" id="MobiDB-lite"/>
    </source>
</evidence>
<sequence>MMWLFGQVWLLCLLAFVIGAVLDSVLFTRPQRNRVRELERQLAEAQREPVALASAPEVPAERTSLVVEEPVREPERVPSWERQERTEPEPEQRPVAAVPSWEREEPEEQEEPVTRLLPQQQEQPEPPGIPNPSPAEMGLASRLAGEPVAAAAETTSILPPVAREDIDPADMELADHEGQLAYAPADEWDEDRYLVDDVVDDLSEEDRAAAAETTGPVSADLVRRAEEAVAARAAAAAEDEPSWTGELPVIVDEPDSDGAEEQPGAAEEPEPVAGYLEQVADPEHAEVEPDDALDGEHSFTESAQDEERRQAGRESAEDHEEPHDADRESATEGYAESEPVTGYMERISEPEDVDRGYARSAAEEQDYSGHRQDESEPVTGYMDRIAEPEDADRGYARSAAEEQDRADRESATEGYAESEPVTGYMERIAEPEDADRDYAESAHAEPEPESTNRHAVAQDDEDHAEPEAAARHAESAAEELAPAARHAEPESQSSGFVEPEPQQPEHRSEAVTHSAPIPVPVRPEHFGRPIPPGPAAEAVQPQPEPVAIADAAPPQPPTRPAAAAAERPRSLFEPVIDPDYDGSYDDGPHGLPPLQEPIQPRQQASSEPFVPTLAPGLLDGTAPKPPMPTGPAGLPKRTVGSEAWPRMDTGSRSPLPQDAPQPFTPQPFTPQPAPFRPRAQFSPLPRTGDKAPIRRPSGGGPRTPFGPGSALPKPDGSAPSPEYVVKASVAARRFYTSDTEGYSSTRAEVWFRSVGDATRAGFTAHGRS</sequence>
<protein>
    <submittedName>
        <fullName evidence="2">Uncharacterized protein</fullName>
    </submittedName>
</protein>
<dbReference type="RefSeq" id="WP_182840403.1">
    <property type="nucleotide sequence ID" value="NZ_BAAABQ010000052.1"/>
</dbReference>
<feature type="compositionally biased region" description="Basic and acidic residues" evidence="1">
    <location>
        <begin position="465"/>
        <end position="475"/>
    </location>
</feature>
<feature type="compositionally biased region" description="Pro residues" evidence="1">
    <location>
        <begin position="657"/>
        <end position="675"/>
    </location>
</feature>
<reference evidence="2 3" key="1">
    <citation type="submission" date="2020-08" db="EMBL/GenBank/DDBJ databases">
        <title>Genomic Encyclopedia of Archaeal and Bacterial Type Strains, Phase II (KMG-II): from individual species to whole genera.</title>
        <authorList>
            <person name="Goeker M."/>
        </authorList>
    </citation>
    <scope>NUCLEOTIDE SEQUENCE [LARGE SCALE GENOMIC DNA]</scope>
    <source>
        <strain evidence="2 3">DSM 43850</strain>
    </source>
</reference>
<feature type="compositionally biased region" description="Basic and acidic residues" evidence="1">
    <location>
        <begin position="384"/>
        <end position="411"/>
    </location>
</feature>